<keyword evidence="1" id="KW-0812">Transmembrane</keyword>
<dbReference type="SUPFAM" id="SSF50965">
    <property type="entry name" value="Galactose oxidase, central domain"/>
    <property type="match status" value="1"/>
</dbReference>
<dbReference type="PANTHER" id="PTHR31672:SF13">
    <property type="entry name" value="F-BOX PROTEIN CPR30-LIKE"/>
    <property type="match status" value="1"/>
</dbReference>
<comment type="caution">
    <text evidence="3">The sequence shown here is derived from an EMBL/GenBank/DDBJ whole genome shotgun (WGS) entry which is preliminary data.</text>
</comment>
<protein>
    <submittedName>
        <fullName evidence="3">F-box domain-containing protein</fullName>
    </submittedName>
</protein>
<name>A0A2U1QMC8_ARTAN</name>
<proteinExistence type="predicted"/>
<dbReference type="InterPro" id="IPR036047">
    <property type="entry name" value="F-box-like_dom_sf"/>
</dbReference>
<dbReference type="PROSITE" id="PS50181">
    <property type="entry name" value="FBOX"/>
    <property type="match status" value="1"/>
</dbReference>
<dbReference type="Pfam" id="PF07734">
    <property type="entry name" value="FBA_1"/>
    <property type="match status" value="1"/>
</dbReference>
<dbReference type="InterPro" id="IPR011043">
    <property type="entry name" value="Gal_Oxase/kelch_b-propeller"/>
</dbReference>
<dbReference type="InterPro" id="IPR017451">
    <property type="entry name" value="F-box-assoc_interact_dom"/>
</dbReference>
<gene>
    <name evidence="3" type="ORF">CTI12_AA012060</name>
</gene>
<dbReference type="OrthoDB" id="1867629at2759"/>
<feature type="transmembrane region" description="Helical" evidence="1">
    <location>
        <begin position="193"/>
        <end position="213"/>
    </location>
</feature>
<dbReference type="AlphaFoldDB" id="A0A2U1QMC8"/>
<evidence type="ECO:0000256" key="1">
    <source>
        <dbReference type="SAM" id="Phobius"/>
    </source>
</evidence>
<dbReference type="PANTHER" id="PTHR31672">
    <property type="entry name" value="BNACNNG10540D PROTEIN"/>
    <property type="match status" value="1"/>
</dbReference>
<dbReference type="SUPFAM" id="SSF81383">
    <property type="entry name" value="F-box domain"/>
    <property type="match status" value="1"/>
</dbReference>
<evidence type="ECO:0000313" key="4">
    <source>
        <dbReference type="Proteomes" id="UP000245207"/>
    </source>
</evidence>
<dbReference type="InterPro" id="IPR001810">
    <property type="entry name" value="F-box_dom"/>
</dbReference>
<keyword evidence="1" id="KW-1133">Transmembrane helix</keyword>
<reference evidence="3 4" key="1">
    <citation type="journal article" date="2018" name="Mol. Plant">
        <title>The genome of Artemisia annua provides insight into the evolution of Asteraceae family and artemisinin biosynthesis.</title>
        <authorList>
            <person name="Shen Q."/>
            <person name="Zhang L."/>
            <person name="Liao Z."/>
            <person name="Wang S."/>
            <person name="Yan T."/>
            <person name="Shi P."/>
            <person name="Liu M."/>
            <person name="Fu X."/>
            <person name="Pan Q."/>
            <person name="Wang Y."/>
            <person name="Lv Z."/>
            <person name="Lu X."/>
            <person name="Zhang F."/>
            <person name="Jiang W."/>
            <person name="Ma Y."/>
            <person name="Chen M."/>
            <person name="Hao X."/>
            <person name="Li L."/>
            <person name="Tang Y."/>
            <person name="Lv G."/>
            <person name="Zhou Y."/>
            <person name="Sun X."/>
            <person name="Brodelius P.E."/>
            <person name="Rose J.K.C."/>
            <person name="Tang K."/>
        </authorList>
    </citation>
    <scope>NUCLEOTIDE SEQUENCE [LARGE SCALE GENOMIC DNA]</scope>
    <source>
        <strain evidence="4">cv. Huhao1</strain>
        <tissue evidence="3">Leaf</tissue>
    </source>
</reference>
<dbReference type="SMART" id="SM00256">
    <property type="entry name" value="FBOX"/>
    <property type="match status" value="1"/>
</dbReference>
<feature type="domain" description="F-box" evidence="2">
    <location>
        <begin position="1"/>
        <end position="46"/>
    </location>
</feature>
<evidence type="ECO:0000259" key="2">
    <source>
        <dbReference type="PROSITE" id="PS50181"/>
    </source>
</evidence>
<dbReference type="InterPro" id="IPR050796">
    <property type="entry name" value="SCF_F-box_component"/>
</dbReference>
<dbReference type="Pfam" id="PF00646">
    <property type="entry name" value="F-box"/>
    <property type="match status" value="1"/>
</dbReference>
<evidence type="ECO:0000313" key="3">
    <source>
        <dbReference type="EMBL" id="PWA99156.1"/>
    </source>
</evidence>
<dbReference type="EMBL" id="PKPP01000033">
    <property type="protein sequence ID" value="PWA99156.1"/>
    <property type="molecule type" value="Genomic_DNA"/>
</dbReference>
<sequence>MVDVNIPDDILQNILSRLPGKPLLRFRCVSKHWNRLISDPYFMKSRSRRMIMLKYPSPLAVIDTNVPVDDKAHSMVQVPSFLEYTNVSIVGTFSGIVILVFVDMLLVSKMVMYNPLTRVSKTLVVMDPPSSIYKTPYKFGFDTDDLKIVRFLICDHPPRPMYKCDVFDLKTSSWSKSPQYLKWDFFFWGDGGVFFNGCLYWVISLLNMGILALNVKDMEFSNITLPHGFDTRTIIDRKEINDYGGILVGSLNGCLCLITKSDTITFDVWVMKKQGIENLWSKMFSFKFHLEGNRFVEFHPMHILGDGKILLTNGSNQLLIYDTLNDSYKMLDDLVSLDDYEEREMPYYRYRIRPVEYVESWVSPLDVCYVGI</sequence>
<dbReference type="NCBIfam" id="TIGR01640">
    <property type="entry name" value="F_box_assoc_1"/>
    <property type="match status" value="1"/>
</dbReference>
<dbReference type="Proteomes" id="UP000245207">
    <property type="component" value="Unassembled WGS sequence"/>
</dbReference>
<organism evidence="3 4">
    <name type="scientific">Artemisia annua</name>
    <name type="common">Sweet wormwood</name>
    <dbReference type="NCBI Taxonomy" id="35608"/>
    <lineage>
        <taxon>Eukaryota</taxon>
        <taxon>Viridiplantae</taxon>
        <taxon>Streptophyta</taxon>
        <taxon>Embryophyta</taxon>
        <taxon>Tracheophyta</taxon>
        <taxon>Spermatophyta</taxon>
        <taxon>Magnoliopsida</taxon>
        <taxon>eudicotyledons</taxon>
        <taxon>Gunneridae</taxon>
        <taxon>Pentapetalae</taxon>
        <taxon>asterids</taxon>
        <taxon>campanulids</taxon>
        <taxon>Asterales</taxon>
        <taxon>Asteraceae</taxon>
        <taxon>Asteroideae</taxon>
        <taxon>Anthemideae</taxon>
        <taxon>Artemisiinae</taxon>
        <taxon>Artemisia</taxon>
    </lineage>
</organism>
<accession>A0A2U1QMC8</accession>
<dbReference type="STRING" id="35608.A0A2U1QMC8"/>
<dbReference type="Gene3D" id="1.20.1280.50">
    <property type="match status" value="1"/>
</dbReference>
<dbReference type="InterPro" id="IPR006527">
    <property type="entry name" value="F-box-assoc_dom_typ1"/>
</dbReference>
<keyword evidence="1" id="KW-0472">Membrane</keyword>
<feature type="transmembrane region" description="Helical" evidence="1">
    <location>
        <begin position="84"/>
        <end position="107"/>
    </location>
</feature>
<dbReference type="CDD" id="cd22157">
    <property type="entry name" value="F-box_AtFBW1-like"/>
    <property type="match status" value="1"/>
</dbReference>
<keyword evidence="4" id="KW-1185">Reference proteome</keyword>